<dbReference type="Proteomes" id="UP000664466">
    <property type="component" value="Unassembled WGS sequence"/>
</dbReference>
<keyword evidence="3" id="KW-1185">Reference proteome</keyword>
<reference evidence="2" key="2">
    <citation type="submission" date="2021-04" db="EMBL/GenBank/DDBJ databases">
        <title>Complete Genome and methylome analysis of Thiothrix fructosivorans ATCC 49748.</title>
        <authorList>
            <person name="Fomenkov A."/>
            <person name="Sun L."/>
            <person name="Vincze T."/>
            <person name="Grabovich M.Y."/>
            <person name="Roberts R.J."/>
        </authorList>
    </citation>
    <scope>NUCLEOTIDE SEQUENCE</scope>
    <source>
        <strain evidence="2">ATCC 49748</strain>
    </source>
</reference>
<evidence type="ECO:0000313" key="3">
    <source>
        <dbReference type="Proteomes" id="UP000664466"/>
    </source>
</evidence>
<dbReference type="EMBL" id="CP072748">
    <property type="protein sequence ID" value="QTX09410.1"/>
    <property type="molecule type" value="Genomic_DNA"/>
</dbReference>
<proteinExistence type="predicted"/>
<name>A0A8B0SG52_9GAMM</name>
<accession>A0A8B0SG52</accession>
<evidence type="ECO:0000313" key="1">
    <source>
        <dbReference type="EMBL" id="MBO0614583.1"/>
    </source>
</evidence>
<sequence>MKKINQLINRSVDQKLHQMDTLAEIIAHFFSISVENRFWPLLKNQRITLLTDDPHFATQARFQQHLLCKYLSKCLNINIRGIDIKVIGLHLASTEQKMGDFRTSNHAAHIMQSIAQGIEDKELSDAVTRLAKTLSRPRV</sequence>
<dbReference type="RefSeq" id="WP_207252299.1">
    <property type="nucleotide sequence ID" value="NZ_JAFMPM010000008.1"/>
</dbReference>
<reference evidence="1 3" key="1">
    <citation type="submission" date="2021-03" db="EMBL/GenBank/DDBJ databases">
        <title>Draft genome and methylome analysis of Thiotrix fructosivoruns ATCC 49748.</title>
        <authorList>
            <person name="Fomenkov A."/>
            <person name="Grabovich M.Y."/>
            <person name="Roberts R.J."/>
        </authorList>
    </citation>
    <scope>NUCLEOTIDE SEQUENCE [LARGE SCALE GENOMIC DNA]</scope>
    <source>
        <strain evidence="1 3">ATCC 49748</strain>
    </source>
</reference>
<evidence type="ECO:0000313" key="2">
    <source>
        <dbReference type="EMBL" id="QTX09410.1"/>
    </source>
</evidence>
<organism evidence="2">
    <name type="scientific">Thiothrix fructosivorans</name>
    <dbReference type="NCBI Taxonomy" id="111770"/>
    <lineage>
        <taxon>Bacteria</taxon>
        <taxon>Pseudomonadati</taxon>
        <taxon>Pseudomonadota</taxon>
        <taxon>Gammaproteobacteria</taxon>
        <taxon>Thiotrichales</taxon>
        <taxon>Thiotrichaceae</taxon>
        <taxon>Thiothrix</taxon>
    </lineage>
</organism>
<protein>
    <submittedName>
        <fullName evidence="2">Uncharacterized protein</fullName>
    </submittedName>
</protein>
<gene>
    <name evidence="2" type="ORF">J1836_012305</name>
    <name evidence="1" type="ORF">J1836_16915</name>
</gene>
<dbReference type="EMBL" id="JAFMPM010000008">
    <property type="protein sequence ID" value="MBO0614583.1"/>
    <property type="molecule type" value="Genomic_DNA"/>
</dbReference>
<dbReference type="AlphaFoldDB" id="A0A8B0SG52"/>